<dbReference type="RefSeq" id="WP_344679637.1">
    <property type="nucleotide sequence ID" value="NZ_BAAAUX010000011.1"/>
</dbReference>
<dbReference type="EMBL" id="BAAAUX010000011">
    <property type="protein sequence ID" value="GAA2788411.1"/>
    <property type="molecule type" value="Genomic_DNA"/>
</dbReference>
<reference evidence="1 2" key="1">
    <citation type="journal article" date="2019" name="Int. J. Syst. Evol. Microbiol.">
        <title>The Global Catalogue of Microorganisms (GCM) 10K type strain sequencing project: providing services to taxonomists for standard genome sequencing and annotation.</title>
        <authorList>
            <consortium name="The Broad Institute Genomics Platform"/>
            <consortium name="The Broad Institute Genome Sequencing Center for Infectious Disease"/>
            <person name="Wu L."/>
            <person name="Ma J."/>
        </authorList>
    </citation>
    <scope>NUCLEOTIDE SEQUENCE [LARGE SCALE GENOMIC DNA]</scope>
    <source>
        <strain evidence="1 2">JCM 9383</strain>
    </source>
</reference>
<proteinExistence type="predicted"/>
<name>A0ABN3VB93_9PSEU</name>
<dbReference type="Proteomes" id="UP001500979">
    <property type="component" value="Unassembled WGS sequence"/>
</dbReference>
<evidence type="ECO:0008006" key="3">
    <source>
        <dbReference type="Google" id="ProtNLM"/>
    </source>
</evidence>
<dbReference type="CDD" id="cd00569">
    <property type="entry name" value="HTH_Hin_like"/>
    <property type="match status" value="1"/>
</dbReference>
<evidence type="ECO:0000313" key="1">
    <source>
        <dbReference type="EMBL" id="GAA2788411.1"/>
    </source>
</evidence>
<accession>A0ABN3VB93</accession>
<organism evidence="1 2">
    <name type="scientific">Saccharopolyspora taberi</name>
    <dbReference type="NCBI Taxonomy" id="60895"/>
    <lineage>
        <taxon>Bacteria</taxon>
        <taxon>Bacillati</taxon>
        <taxon>Actinomycetota</taxon>
        <taxon>Actinomycetes</taxon>
        <taxon>Pseudonocardiales</taxon>
        <taxon>Pseudonocardiaceae</taxon>
        <taxon>Saccharopolyspora</taxon>
    </lineage>
</organism>
<comment type="caution">
    <text evidence="1">The sequence shown here is derived from an EMBL/GenBank/DDBJ whole genome shotgun (WGS) entry which is preliminary data.</text>
</comment>
<dbReference type="SUPFAM" id="SSF46689">
    <property type="entry name" value="Homeodomain-like"/>
    <property type="match status" value="1"/>
</dbReference>
<dbReference type="InterPro" id="IPR009057">
    <property type="entry name" value="Homeodomain-like_sf"/>
</dbReference>
<gene>
    <name evidence="1" type="ORF">GCM10010470_23770</name>
</gene>
<protein>
    <recommendedName>
        <fullName evidence="3">Hin recombinase</fullName>
    </recommendedName>
</protein>
<dbReference type="Gene3D" id="1.10.10.60">
    <property type="entry name" value="Homeodomain-like"/>
    <property type="match status" value="1"/>
</dbReference>
<sequence length="43" mass="4772">MTPEQVRHARELLVEPDNIVASIARLLGVSGSTIYKYVPSFRG</sequence>
<keyword evidence="2" id="KW-1185">Reference proteome</keyword>
<evidence type="ECO:0000313" key="2">
    <source>
        <dbReference type="Proteomes" id="UP001500979"/>
    </source>
</evidence>